<dbReference type="PANTHER" id="PTHR43582:SF4">
    <property type="entry name" value="ANTIBIOTIC RESISTANCE ABC TRANSPORTER ATP-BINDING PROTEIN"/>
    <property type="match status" value="1"/>
</dbReference>
<reference evidence="10 11" key="1">
    <citation type="journal article" date="2016" name="Genome Announc.">
        <title>Complete genome sequence of the hyperthermophilic and piezophilic archaeon Thermococcus barophilus Ch5, capable of growth at the expense of hydrogenogenesis from carbon monoxide and formate.</title>
        <authorList>
            <person name="Oger P."/>
            <person name="Sokolova T.G."/>
            <person name="Kozhevnikova D.A."/>
            <person name="Taranov E.A."/>
            <person name="Vannier P."/>
            <person name="Lee H.S."/>
            <person name="Kwon K.K."/>
            <person name="Kang S.G."/>
            <person name="Lee J.H."/>
            <person name="Bonch-Osmolovskaya E.A."/>
            <person name="Lebedinsky A.V."/>
        </authorList>
    </citation>
    <scope>NUCLEOTIDE SEQUENCE [LARGE SCALE GENOMIC DNA]</scope>
    <source>
        <strain evidence="11">Ch5</strain>
    </source>
</reference>
<dbReference type="Gene3D" id="3.40.50.300">
    <property type="entry name" value="P-loop containing nucleotide triphosphate hydrolases"/>
    <property type="match status" value="1"/>
</dbReference>
<dbReference type="GO" id="GO:0005886">
    <property type="term" value="C:plasma membrane"/>
    <property type="evidence" value="ECO:0007669"/>
    <property type="project" value="UniProtKB-SubCell"/>
</dbReference>
<name>A0A0S1XBX9_THEBA</name>
<dbReference type="PATRIC" id="fig|55802.8.peg.1378"/>
<sequence>MNKIEYAITADNLVKKYGDFTAVKGVSFKVKKGEIFAFLGPNGAGKTTTIHMLVTLLKPTSGNATVAEHDVIKEPDKVRKKIGIVFQDPSLDRELTAYENMYIHGKIYGLSGDKLKKRIMEMLKFVELDEFKDRQVKFFSGGMQRRLEIARALIHEPEVLFLDEPTIGLDPQTRAHIWEYIKKMKEEHEMTIFLTTHYMDEAEQLADRIAIIDHGRIIAEGTSEELKKLVGNDVIYIRIANGKEEVKCLNADFIRGCKVLPDGRVRLEVANAAEALPKLFELAQQNDIKILEVTYHRPTLNDVFLYLTGRELREESAGGFDMAKIAVRRRYMR</sequence>
<evidence type="ECO:0000256" key="8">
    <source>
        <dbReference type="ARBA" id="ARBA00049985"/>
    </source>
</evidence>
<dbReference type="CDD" id="cd03265">
    <property type="entry name" value="ABC_DrrA"/>
    <property type="match status" value="1"/>
</dbReference>
<dbReference type="GO" id="GO:1900753">
    <property type="term" value="P:doxorubicin transport"/>
    <property type="evidence" value="ECO:0007669"/>
    <property type="project" value="InterPro"/>
</dbReference>
<evidence type="ECO:0000256" key="3">
    <source>
        <dbReference type="ARBA" id="ARBA00022475"/>
    </source>
</evidence>
<keyword evidence="5 10" id="KW-0067">ATP-binding</keyword>
<keyword evidence="3" id="KW-1003">Cell membrane</keyword>
<evidence type="ECO:0000256" key="4">
    <source>
        <dbReference type="ARBA" id="ARBA00022741"/>
    </source>
</evidence>
<dbReference type="GO" id="GO:0043215">
    <property type="term" value="P:daunorubicin transport"/>
    <property type="evidence" value="ECO:0007669"/>
    <property type="project" value="InterPro"/>
</dbReference>
<dbReference type="InterPro" id="IPR003439">
    <property type="entry name" value="ABC_transporter-like_ATP-bd"/>
</dbReference>
<keyword evidence="2" id="KW-0813">Transport</keyword>
<dbReference type="InterPro" id="IPR003593">
    <property type="entry name" value="AAA+_ATPase"/>
</dbReference>
<feature type="domain" description="ABC transporter" evidence="9">
    <location>
        <begin position="8"/>
        <end position="239"/>
    </location>
</feature>
<dbReference type="GO" id="GO:0005524">
    <property type="term" value="F:ATP binding"/>
    <property type="evidence" value="ECO:0007669"/>
    <property type="project" value="UniProtKB-KW"/>
</dbReference>
<dbReference type="PANTHER" id="PTHR43582">
    <property type="entry name" value="LINEARMYCIN RESISTANCE ATP-BINDING PROTEIN LNRL"/>
    <property type="match status" value="1"/>
</dbReference>
<dbReference type="PROSITE" id="PS00211">
    <property type="entry name" value="ABC_TRANSPORTER_1"/>
    <property type="match status" value="1"/>
</dbReference>
<dbReference type="FunFam" id="3.40.50.300:FF:000589">
    <property type="entry name" value="ABC transporter, ATP-binding subunit"/>
    <property type="match status" value="1"/>
</dbReference>
<dbReference type="STRING" id="55802.TBCH5v1_1400"/>
<dbReference type="PROSITE" id="PS50893">
    <property type="entry name" value="ABC_TRANSPORTER_2"/>
    <property type="match status" value="1"/>
</dbReference>
<evidence type="ECO:0000256" key="1">
    <source>
        <dbReference type="ARBA" id="ARBA00004413"/>
    </source>
</evidence>
<evidence type="ECO:0000256" key="5">
    <source>
        <dbReference type="ARBA" id="ARBA00022840"/>
    </source>
</evidence>
<dbReference type="SUPFAM" id="SSF52540">
    <property type="entry name" value="P-loop containing nucleoside triphosphate hydrolases"/>
    <property type="match status" value="1"/>
</dbReference>
<dbReference type="InterPro" id="IPR027417">
    <property type="entry name" value="P-loop_NTPase"/>
</dbReference>
<keyword evidence="4" id="KW-0547">Nucleotide-binding</keyword>
<evidence type="ECO:0000256" key="6">
    <source>
        <dbReference type="ARBA" id="ARBA00022967"/>
    </source>
</evidence>
<dbReference type="GO" id="GO:0016887">
    <property type="term" value="F:ATP hydrolysis activity"/>
    <property type="evidence" value="ECO:0007669"/>
    <property type="project" value="InterPro"/>
</dbReference>
<evidence type="ECO:0000313" key="11">
    <source>
        <dbReference type="Proteomes" id="UP000066042"/>
    </source>
</evidence>
<dbReference type="Proteomes" id="UP000066042">
    <property type="component" value="Chromosome"/>
</dbReference>
<proteinExistence type="inferred from homology"/>
<keyword evidence="6" id="KW-1278">Translocase</keyword>
<dbReference type="SMART" id="SM00382">
    <property type="entry name" value="AAA"/>
    <property type="match status" value="1"/>
</dbReference>
<dbReference type="AlphaFoldDB" id="A0A0S1XBX9"/>
<dbReference type="InterPro" id="IPR025302">
    <property type="entry name" value="DrrA1/2-like_C"/>
</dbReference>
<comment type="subcellular location">
    <subcellularLocation>
        <location evidence="1">Cell membrane</location>
        <topology evidence="1">Peripheral membrane protein</topology>
        <orientation evidence="1">Cytoplasmic side</orientation>
    </subcellularLocation>
</comment>
<protein>
    <submittedName>
        <fullName evidence="10">ABC transporter ATP-binding protein</fullName>
    </submittedName>
</protein>
<dbReference type="InterPro" id="IPR017871">
    <property type="entry name" value="ABC_transporter-like_CS"/>
</dbReference>
<evidence type="ECO:0000259" key="9">
    <source>
        <dbReference type="PROSITE" id="PS50893"/>
    </source>
</evidence>
<accession>A0A0S1XBX9</accession>
<dbReference type="Pfam" id="PF00005">
    <property type="entry name" value="ABC_tran"/>
    <property type="match status" value="1"/>
</dbReference>
<evidence type="ECO:0000256" key="7">
    <source>
        <dbReference type="ARBA" id="ARBA00023136"/>
    </source>
</evidence>
<dbReference type="InterPro" id="IPR005894">
    <property type="entry name" value="DrrA"/>
</dbReference>
<keyword evidence="7" id="KW-0472">Membrane</keyword>
<gene>
    <name evidence="10" type="ORF">TBCH5v1_1400</name>
</gene>
<dbReference type="NCBIfam" id="TIGR01188">
    <property type="entry name" value="drrA"/>
    <property type="match status" value="1"/>
</dbReference>
<evidence type="ECO:0000256" key="2">
    <source>
        <dbReference type="ARBA" id="ARBA00022448"/>
    </source>
</evidence>
<comment type="similarity">
    <text evidence="8">Belongs to the ABC transporter superfamily. Drug exporter-1 (DrugE1) (TC 3.A.1.105) family.</text>
</comment>
<organism evidence="10 11">
    <name type="scientific">Thermococcus barophilus</name>
    <dbReference type="NCBI Taxonomy" id="55802"/>
    <lineage>
        <taxon>Archaea</taxon>
        <taxon>Methanobacteriati</taxon>
        <taxon>Methanobacteriota</taxon>
        <taxon>Thermococci</taxon>
        <taxon>Thermococcales</taxon>
        <taxon>Thermococcaceae</taxon>
        <taxon>Thermococcus</taxon>
    </lineage>
</organism>
<evidence type="ECO:0000313" key="10">
    <source>
        <dbReference type="EMBL" id="ALM75317.1"/>
    </source>
</evidence>
<dbReference type="EMBL" id="CP013050">
    <property type="protein sequence ID" value="ALM75317.1"/>
    <property type="molecule type" value="Genomic_DNA"/>
</dbReference>
<dbReference type="Pfam" id="PF13732">
    <property type="entry name" value="DrrA1-3_C"/>
    <property type="match status" value="1"/>
</dbReference>